<keyword evidence="3" id="KW-0804">Transcription</keyword>
<keyword evidence="2" id="KW-0238">DNA-binding</keyword>
<dbReference type="PROSITE" id="PS50932">
    <property type="entry name" value="HTH_LACI_2"/>
    <property type="match status" value="1"/>
</dbReference>
<dbReference type="Pfam" id="PF00356">
    <property type="entry name" value="LacI"/>
    <property type="match status" value="1"/>
</dbReference>
<dbReference type="GO" id="GO:0003700">
    <property type="term" value="F:DNA-binding transcription factor activity"/>
    <property type="evidence" value="ECO:0007669"/>
    <property type="project" value="TreeGrafter"/>
</dbReference>
<accession>A0A316AB61</accession>
<organism evidence="5 6">
    <name type="scientific">Quadrisphaera granulorum</name>
    <dbReference type="NCBI Taxonomy" id="317664"/>
    <lineage>
        <taxon>Bacteria</taxon>
        <taxon>Bacillati</taxon>
        <taxon>Actinomycetota</taxon>
        <taxon>Actinomycetes</taxon>
        <taxon>Kineosporiales</taxon>
        <taxon>Kineosporiaceae</taxon>
        <taxon>Quadrisphaera</taxon>
    </lineage>
</organism>
<dbReference type="RefSeq" id="WP_211319296.1">
    <property type="nucleotide sequence ID" value="NZ_QGDQ01000006.1"/>
</dbReference>
<dbReference type="SUPFAM" id="SSF47413">
    <property type="entry name" value="lambda repressor-like DNA-binding domains"/>
    <property type="match status" value="1"/>
</dbReference>
<dbReference type="Gene3D" id="3.40.50.2300">
    <property type="match status" value="2"/>
</dbReference>
<dbReference type="SMART" id="SM00354">
    <property type="entry name" value="HTH_LACI"/>
    <property type="match status" value="1"/>
</dbReference>
<evidence type="ECO:0000256" key="2">
    <source>
        <dbReference type="ARBA" id="ARBA00023125"/>
    </source>
</evidence>
<keyword evidence="6" id="KW-1185">Reference proteome</keyword>
<feature type="domain" description="HTH lacI-type" evidence="4">
    <location>
        <begin position="8"/>
        <end position="62"/>
    </location>
</feature>
<dbReference type="InterPro" id="IPR000843">
    <property type="entry name" value="HTH_LacI"/>
</dbReference>
<name>A0A316AB61_9ACTN</name>
<gene>
    <name evidence="5" type="ORF">BXY45_106102</name>
</gene>
<evidence type="ECO:0000256" key="3">
    <source>
        <dbReference type="ARBA" id="ARBA00023163"/>
    </source>
</evidence>
<dbReference type="CDD" id="cd06267">
    <property type="entry name" value="PBP1_LacI_sugar_binding-like"/>
    <property type="match status" value="1"/>
</dbReference>
<dbReference type="PROSITE" id="PS00356">
    <property type="entry name" value="HTH_LACI_1"/>
    <property type="match status" value="1"/>
</dbReference>
<dbReference type="InterPro" id="IPR028082">
    <property type="entry name" value="Peripla_BP_I"/>
</dbReference>
<sequence>MQQIRPRATMRDVAALAGVSLKTVSRVVNDEAGVGDAVRARVRAAVVQLDYRHHQAASDLRRGTGRTRAVGVLVQDVANDFSSRLLRSLEDAAREHGLAVLAGSLDEDPDRERALVADMVARRVDGLVIMAATSMQDYLQPEQRAGLPIVFVDREPAGIAADSVTVDNRGGARAAVDHLLERGHRRIAFLGDLPSIVTANERHLGYLESLQAAGVPADPSLAVLGLHDEDQAQRALESLFASRTPPTAVFTARNVITVGALRALRARGASWRTALVGFDDLPLFELLDPSVTAVRQDVAALGRATAQILVDRLAGDASPPRRVVLHPELVFRASSNAPV</sequence>
<dbReference type="InterPro" id="IPR010982">
    <property type="entry name" value="Lambda_DNA-bd_dom_sf"/>
</dbReference>
<comment type="caution">
    <text evidence="5">The sequence shown here is derived from an EMBL/GenBank/DDBJ whole genome shotgun (WGS) entry which is preliminary data.</text>
</comment>
<keyword evidence="1" id="KW-0805">Transcription regulation</keyword>
<dbReference type="EMBL" id="QGDQ01000006">
    <property type="protein sequence ID" value="PWJ54659.1"/>
    <property type="molecule type" value="Genomic_DNA"/>
</dbReference>
<proteinExistence type="predicted"/>
<dbReference type="InterPro" id="IPR046335">
    <property type="entry name" value="LacI/GalR-like_sensor"/>
</dbReference>
<reference evidence="5 6" key="1">
    <citation type="submission" date="2018-03" db="EMBL/GenBank/DDBJ databases">
        <title>Genomic Encyclopedia of Archaeal and Bacterial Type Strains, Phase II (KMG-II): from individual species to whole genera.</title>
        <authorList>
            <person name="Goeker M."/>
        </authorList>
    </citation>
    <scope>NUCLEOTIDE SEQUENCE [LARGE SCALE GENOMIC DNA]</scope>
    <source>
        <strain evidence="5 6">DSM 44889</strain>
    </source>
</reference>
<evidence type="ECO:0000313" key="5">
    <source>
        <dbReference type="EMBL" id="PWJ54659.1"/>
    </source>
</evidence>
<dbReference type="Proteomes" id="UP000245469">
    <property type="component" value="Unassembled WGS sequence"/>
</dbReference>
<dbReference type="PRINTS" id="PR00036">
    <property type="entry name" value="HTHLACI"/>
</dbReference>
<dbReference type="Pfam" id="PF13377">
    <property type="entry name" value="Peripla_BP_3"/>
    <property type="match status" value="1"/>
</dbReference>
<evidence type="ECO:0000313" key="6">
    <source>
        <dbReference type="Proteomes" id="UP000245469"/>
    </source>
</evidence>
<dbReference type="GO" id="GO:0000976">
    <property type="term" value="F:transcription cis-regulatory region binding"/>
    <property type="evidence" value="ECO:0007669"/>
    <property type="project" value="TreeGrafter"/>
</dbReference>
<evidence type="ECO:0000259" key="4">
    <source>
        <dbReference type="PROSITE" id="PS50932"/>
    </source>
</evidence>
<dbReference type="PANTHER" id="PTHR30146:SF109">
    <property type="entry name" value="HTH-TYPE TRANSCRIPTIONAL REGULATOR GALS"/>
    <property type="match status" value="1"/>
</dbReference>
<protein>
    <submittedName>
        <fullName evidence="5">LacI family transcriptional regulator</fullName>
    </submittedName>
</protein>
<dbReference type="PANTHER" id="PTHR30146">
    <property type="entry name" value="LACI-RELATED TRANSCRIPTIONAL REPRESSOR"/>
    <property type="match status" value="1"/>
</dbReference>
<dbReference type="AlphaFoldDB" id="A0A316AB61"/>
<dbReference type="SUPFAM" id="SSF53822">
    <property type="entry name" value="Periplasmic binding protein-like I"/>
    <property type="match status" value="1"/>
</dbReference>
<dbReference type="Gene3D" id="1.10.260.40">
    <property type="entry name" value="lambda repressor-like DNA-binding domains"/>
    <property type="match status" value="1"/>
</dbReference>
<evidence type="ECO:0000256" key="1">
    <source>
        <dbReference type="ARBA" id="ARBA00023015"/>
    </source>
</evidence>